<keyword evidence="3" id="KW-1185">Reference proteome</keyword>
<dbReference type="EMBL" id="JAWHQM010000002">
    <property type="protein sequence ID" value="KAK5624974.1"/>
    <property type="molecule type" value="Genomic_DNA"/>
</dbReference>
<evidence type="ECO:0000256" key="1">
    <source>
        <dbReference type="SAM" id="MobiDB-lite"/>
    </source>
</evidence>
<evidence type="ECO:0000313" key="3">
    <source>
        <dbReference type="Proteomes" id="UP001305414"/>
    </source>
</evidence>
<dbReference type="Proteomes" id="UP001305414">
    <property type="component" value="Unassembled WGS sequence"/>
</dbReference>
<feature type="region of interest" description="Disordered" evidence="1">
    <location>
        <begin position="42"/>
        <end position="62"/>
    </location>
</feature>
<accession>A0AAN7UF11</accession>
<reference evidence="2 3" key="1">
    <citation type="submission" date="2023-10" db="EMBL/GenBank/DDBJ databases">
        <title>Draft genome sequence of Xylaria bambusicola isolate GMP-LS, the root and basal stem rot pathogen of sugarcane in Indonesia.</title>
        <authorList>
            <person name="Selvaraj P."/>
            <person name="Muralishankar V."/>
            <person name="Muruganantham S."/>
            <person name="Sp S."/>
            <person name="Haryani S."/>
            <person name="Lau K.J.X."/>
            <person name="Naqvi N.I."/>
        </authorList>
    </citation>
    <scope>NUCLEOTIDE SEQUENCE [LARGE SCALE GENOMIC DNA]</scope>
    <source>
        <strain evidence="2">GMP-LS</strain>
    </source>
</reference>
<comment type="caution">
    <text evidence="2">The sequence shown here is derived from an EMBL/GenBank/DDBJ whole genome shotgun (WGS) entry which is preliminary data.</text>
</comment>
<sequence>MWECVAPFGAPVEPDVNTAYIEFSGDTAGFGKDCSVSGNSQGFQSVPMMTDRGASSRAKSAFHSDDITNSAFASRHIPCNR</sequence>
<dbReference type="AlphaFoldDB" id="A0AAN7UF11"/>
<protein>
    <submittedName>
        <fullName evidence="2">Uncharacterized protein</fullName>
    </submittedName>
</protein>
<proteinExistence type="predicted"/>
<evidence type="ECO:0000313" key="2">
    <source>
        <dbReference type="EMBL" id="KAK5624974.1"/>
    </source>
</evidence>
<name>A0AAN7UF11_9PEZI</name>
<gene>
    <name evidence="2" type="ORF">RRF57_000690</name>
</gene>
<organism evidence="2 3">
    <name type="scientific">Xylaria bambusicola</name>
    <dbReference type="NCBI Taxonomy" id="326684"/>
    <lineage>
        <taxon>Eukaryota</taxon>
        <taxon>Fungi</taxon>
        <taxon>Dikarya</taxon>
        <taxon>Ascomycota</taxon>
        <taxon>Pezizomycotina</taxon>
        <taxon>Sordariomycetes</taxon>
        <taxon>Xylariomycetidae</taxon>
        <taxon>Xylariales</taxon>
        <taxon>Xylariaceae</taxon>
        <taxon>Xylaria</taxon>
    </lineage>
</organism>